<evidence type="ECO:0000313" key="4">
    <source>
        <dbReference type="Proteomes" id="UP001189429"/>
    </source>
</evidence>
<protein>
    <recommendedName>
        <fullName evidence="2">Amidohydrolase-related domain-containing protein</fullName>
    </recommendedName>
</protein>
<sequence length="588" mass="61031">MGDLRASAPALAGAADGAGTCEDRPPTSAVGEGSLGASGLGVGGAAAGSAGTSEEGPRSPSAEEVLGSPPPATGATAAGFTGAPGDELRPGAWAITADLLWDGCEDEARPGLCVIVRGSQIAEVCPVALARARGLPIEEHPGCCLMPGLIDAHVHVELSENHPLSKQPAGEGASGAMAERALRMVRAGITAARDLGGPAYGALWLRDEILAGRLPGPRLLCAGQPITVPGGHVHQWGGVVSSSAGIREVVEQQAGRGADWIKVMATGGMRTPGTDPSRAQFSQDDLQEVVSAASARGLKVAAHAHGTEGVVGAVAAGCHTVEHCTWIGAGWQWGCVDSRAVEVLAEMAGMPPQEALRAATSASARALGLGGECGRLAAGLAADLLVVRGDPTRELRALRRPQLVVARGRRVDLAGGWPPPPPAPPPARGRPAARGGSPRGGERWTGLRGAPVGSTGSTELRRTPLWDSSGLHTGLHRNPWDSPGLHWIPLECPQDCIAPRWSLSDSVDSIGLRWTLVKSIRLHRTPSRSRRLHRTPLDFILLDSSGFRRIPRPLIAIRRGTHAYTQDRAMPHDGRGERIPVICSHCEC</sequence>
<evidence type="ECO:0000256" key="1">
    <source>
        <dbReference type="SAM" id="MobiDB-lite"/>
    </source>
</evidence>
<dbReference type="InterPro" id="IPR011059">
    <property type="entry name" value="Metal-dep_hydrolase_composite"/>
</dbReference>
<comment type="caution">
    <text evidence="3">The sequence shown here is derived from an EMBL/GenBank/DDBJ whole genome shotgun (WGS) entry which is preliminary data.</text>
</comment>
<dbReference type="EMBL" id="CAUYUJ010015778">
    <property type="protein sequence ID" value="CAK0858030.1"/>
    <property type="molecule type" value="Genomic_DNA"/>
</dbReference>
<dbReference type="Gene3D" id="2.30.40.10">
    <property type="entry name" value="Urease, subunit C, domain 1"/>
    <property type="match status" value="1"/>
</dbReference>
<accession>A0ABN9UEQ4</accession>
<feature type="compositionally biased region" description="Pro residues" evidence="1">
    <location>
        <begin position="417"/>
        <end position="428"/>
    </location>
</feature>
<feature type="compositionally biased region" description="Low complexity" evidence="1">
    <location>
        <begin position="1"/>
        <end position="19"/>
    </location>
</feature>
<keyword evidence="4" id="KW-1185">Reference proteome</keyword>
<evidence type="ECO:0000313" key="3">
    <source>
        <dbReference type="EMBL" id="CAK0858030.1"/>
    </source>
</evidence>
<dbReference type="PANTHER" id="PTHR43135:SF3">
    <property type="entry name" value="ALPHA-D-RIBOSE 1-METHYLPHOSPHONATE 5-TRIPHOSPHATE DIPHOSPHATASE"/>
    <property type="match status" value="1"/>
</dbReference>
<proteinExistence type="predicted"/>
<feature type="domain" description="Amidohydrolase-related" evidence="2">
    <location>
        <begin position="145"/>
        <end position="325"/>
    </location>
</feature>
<dbReference type="InterPro" id="IPR051781">
    <property type="entry name" value="Metallo-dep_Hydrolase"/>
</dbReference>
<dbReference type="Gene3D" id="3.20.20.140">
    <property type="entry name" value="Metal-dependent hydrolases"/>
    <property type="match status" value="1"/>
</dbReference>
<dbReference type="Pfam" id="PF01979">
    <property type="entry name" value="Amidohydro_1"/>
    <property type="match status" value="2"/>
</dbReference>
<dbReference type="PANTHER" id="PTHR43135">
    <property type="entry name" value="ALPHA-D-RIBOSE 1-METHYLPHOSPHONATE 5-TRIPHOSPHATE DIPHOSPHATASE"/>
    <property type="match status" value="1"/>
</dbReference>
<feature type="region of interest" description="Disordered" evidence="1">
    <location>
        <begin position="412"/>
        <end position="468"/>
    </location>
</feature>
<reference evidence="3" key="1">
    <citation type="submission" date="2023-10" db="EMBL/GenBank/DDBJ databases">
        <authorList>
            <person name="Chen Y."/>
            <person name="Shah S."/>
            <person name="Dougan E. K."/>
            <person name="Thang M."/>
            <person name="Chan C."/>
        </authorList>
    </citation>
    <scope>NUCLEOTIDE SEQUENCE [LARGE SCALE GENOMIC DNA]</scope>
</reference>
<dbReference type="InterPro" id="IPR006680">
    <property type="entry name" value="Amidohydro-rel"/>
</dbReference>
<feature type="domain" description="Amidohydrolase-related" evidence="2">
    <location>
        <begin position="345"/>
        <end position="410"/>
    </location>
</feature>
<name>A0ABN9UEQ4_9DINO</name>
<feature type="compositionally biased region" description="Gly residues" evidence="1">
    <location>
        <begin position="33"/>
        <end position="46"/>
    </location>
</feature>
<gene>
    <name evidence="3" type="ORF">PCOR1329_LOCUS47942</name>
</gene>
<feature type="region of interest" description="Disordered" evidence="1">
    <location>
        <begin position="1"/>
        <end position="85"/>
    </location>
</feature>
<evidence type="ECO:0000259" key="2">
    <source>
        <dbReference type="Pfam" id="PF01979"/>
    </source>
</evidence>
<dbReference type="SUPFAM" id="SSF51338">
    <property type="entry name" value="Composite domain of metallo-dependent hydrolases"/>
    <property type="match status" value="1"/>
</dbReference>
<dbReference type="SUPFAM" id="SSF51556">
    <property type="entry name" value="Metallo-dependent hydrolases"/>
    <property type="match status" value="1"/>
</dbReference>
<dbReference type="Proteomes" id="UP001189429">
    <property type="component" value="Unassembled WGS sequence"/>
</dbReference>
<dbReference type="InterPro" id="IPR032466">
    <property type="entry name" value="Metal_Hydrolase"/>
</dbReference>
<organism evidence="3 4">
    <name type="scientific">Prorocentrum cordatum</name>
    <dbReference type="NCBI Taxonomy" id="2364126"/>
    <lineage>
        <taxon>Eukaryota</taxon>
        <taxon>Sar</taxon>
        <taxon>Alveolata</taxon>
        <taxon>Dinophyceae</taxon>
        <taxon>Prorocentrales</taxon>
        <taxon>Prorocentraceae</taxon>
        <taxon>Prorocentrum</taxon>
    </lineage>
</organism>
<feature type="compositionally biased region" description="Low complexity" evidence="1">
    <location>
        <begin position="73"/>
        <end position="85"/>
    </location>
</feature>